<keyword evidence="2" id="KW-0132">Cell division</keyword>
<dbReference type="InterPro" id="IPR036277">
    <property type="entry name" value="SMC_hinge_sf"/>
</dbReference>
<evidence type="ECO:0000256" key="6">
    <source>
        <dbReference type="ARBA" id="ARBA00023306"/>
    </source>
</evidence>
<dbReference type="InterPro" id="IPR003395">
    <property type="entry name" value="RecF/RecN/SMC_N"/>
</dbReference>
<dbReference type="InterPro" id="IPR024704">
    <property type="entry name" value="SMC"/>
</dbReference>
<comment type="subcellular location">
    <subcellularLocation>
        <location evidence="1 7">Nucleus</location>
    </subcellularLocation>
</comment>
<dbReference type="SMART" id="SM00968">
    <property type="entry name" value="SMC_hinge"/>
    <property type="match status" value="1"/>
</dbReference>
<evidence type="ECO:0000256" key="3">
    <source>
        <dbReference type="ARBA" id="ARBA00022776"/>
    </source>
</evidence>
<feature type="region of interest" description="Disordered" evidence="9">
    <location>
        <begin position="98"/>
        <end position="130"/>
    </location>
</feature>
<comment type="similarity">
    <text evidence="7">Belongs to the SMC family.</text>
</comment>
<evidence type="ECO:0000256" key="2">
    <source>
        <dbReference type="ARBA" id="ARBA00022618"/>
    </source>
</evidence>
<feature type="coiled-coil region" evidence="8">
    <location>
        <begin position="465"/>
        <end position="506"/>
    </location>
</feature>
<feature type="compositionally biased region" description="Low complexity" evidence="9">
    <location>
        <begin position="120"/>
        <end position="130"/>
    </location>
</feature>
<dbReference type="Gene3D" id="3.40.50.300">
    <property type="entry name" value="P-loop containing nucleotide triphosphate hydrolases"/>
    <property type="match status" value="2"/>
</dbReference>
<gene>
    <name evidence="11" type="ORF">RS030_111824</name>
</gene>
<evidence type="ECO:0000256" key="5">
    <source>
        <dbReference type="ARBA" id="ARBA00023242"/>
    </source>
</evidence>
<protein>
    <recommendedName>
        <fullName evidence="7">Structural maintenance of chromosomes protein</fullName>
    </recommendedName>
</protein>
<dbReference type="GO" id="GO:0005524">
    <property type="term" value="F:ATP binding"/>
    <property type="evidence" value="ECO:0007669"/>
    <property type="project" value="InterPro"/>
</dbReference>
<dbReference type="Pfam" id="PF06470">
    <property type="entry name" value="SMC_hinge"/>
    <property type="match status" value="1"/>
</dbReference>
<accession>A0AAV9Y2L4</accession>
<feature type="compositionally biased region" description="Polar residues" evidence="9">
    <location>
        <begin position="103"/>
        <end position="119"/>
    </location>
</feature>
<dbReference type="Gene3D" id="3.30.70.1620">
    <property type="match status" value="1"/>
</dbReference>
<dbReference type="GO" id="GO:0016887">
    <property type="term" value="F:ATP hydrolysis activity"/>
    <property type="evidence" value="ECO:0007669"/>
    <property type="project" value="InterPro"/>
</dbReference>
<dbReference type="InterPro" id="IPR027417">
    <property type="entry name" value="P-loop_NTPase"/>
</dbReference>
<dbReference type="PIRSF" id="PIRSF005719">
    <property type="entry name" value="SMC"/>
    <property type="match status" value="1"/>
</dbReference>
<name>A0AAV9Y2L4_9CRYT</name>
<feature type="coiled-coil region" evidence="8">
    <location>
        <begin position="878"/>
        <end position="982"/>
    </location>
</feature>
<evidence type="ECO:0000313" key="11">
    <source>
        <dbReference type="EMBL" id="KAK6590968.1"/>
    </source>
</evidence>
<keyword evidence="12" id="KW-1185">Reference proteome</keyword>
<keyword evidence="6" id="KW-0131">Cell cycle</keyword>
<dbReference type="GO" id="GO:0008278">
    <property type="term" value="C:cohesin complex"/>
    <property type="evidence" value="ECO:0007669"/>
    <property type="project" value="TreeGrafter"/>
</dbReference>
<comment type="caution">
    <text evidence="11">The sequence shown here is derived from an EMBL/GenBank/DDBJ whole genome shotgun (WGS) entry which is preliminary data.</text>
</comment>
<dbReference type="PANTHER" id="PTHR18937:SF12">
    <property type="entry name" value="STRUCTURAL MAINTENANCE OF CHROMOSOMES PROTEIN"/>
    <property type="match status" value="1"/>
</dbReference>
<dbReference type="Gene3D" id="1.20.1060.20">
    <property type="match status" value="1"/>
</dbReference>
<dbReference type="InterPro" id="IPR010935">
    <property type="entry name" value="SMC_hinge"/>
</dbReference>
<evidence type="ECO:0000313" key="12">
    <source>
        <dbReference type="Proteomes" id="UP001311799"/>
    </source>
</evidence>
<feature type="domain" description="SMC hinge" evidence="10">
    <location>
        <begin position="580"/>
        <end position="704"/>
    </location>
</feature>
<proteinExistence type="inferred from homology"/>
<dbReference type="Pfam" id="PF02463">
    <property type="entry name" value="SMC_N"/>
    <property type="match status" value="1"/>
</dbReference>
<keyword evidence="5 7" id="KW-0539">Nucleus</keyword>
<dbReference type="GO" id="GO:0007062">
    <property type="term" value="P:sister chromatid cohesion"/>
    <property type="evidence" value="ECO:0007669"/>
    <property type="project" value="TreeGrafter"/>
</dbReference>
<keyword evidence="4 8" id="KW-0175">Coiled coil</keyword>
<dbReference type="Proteomes" id="UP001311799">
    <property type="component" value="Unassembled WGS sequence"/>
</dbReference>
<dbReference type="GO" id="GO:0003677">
    <property type="term" value="F:DNA binding"/>
    <property type="evidence" value="ECO:0007669"/>
    <property type="project" value="TreeGrafter"/>
</dbReference>
<dbReference type="GO" id="GO:0051301">
    <property type="term" value="P:cell division"/>
    <property type="evidence" value="ECO:0007669"/>
    <property type="project" value="UniProtKB-KW"/>
</dbReference>
<organism evidence="11 12">
    <name type="scientific">Cryptosporidium xiaoi</name>
    <dbReference type="NCBI Taxonomy" id="659607"/>
    <lineage>
        <taxon>Eukaryota</taxon>
        <taxon>Sar</taxon>
        <taxon>Alveolata</taxon>
        <taxon>Apicomplexa</taxon>
        <taxon>Conoidasida</taxon>
        <taxon>Coccidia</taxon>
        <taxon>Eucoccidiorida</taxon>
        <taxon>Eimeriorina</taxon>
        <taxon>Cryptosporidiidae</taxon>
        <taxon>Cryptosporidium</taxon>
    </lineage>
</organism>
<evidence type="ECO:0000256" key="9">
    <source>
        <dbReference type="SAM" id="MobiDB-lite"/>
    </source>
</evidence>
<feature type="region of interest" description="Disordered" evidence="9">
    <location>
        <begin position="1"/>
        <end position="27"/>
    </location>
</feature>
<dbReference type="GO" id="GO:0005634">
    <property type="term" value="C:nucleus"/>
    <property type="evidence" value="ECO:0007669"/>
    <property type="project" value="UniProtKB-SubCell"/>
</dbReference>
<feature type="coiled-coil region" evidence="8">
    <location>
        <begin position="252"/>
        <end position="381"/>
    </location>
</feature>
<reference evidence="11 12" key="1">
    <citation type="submission" date="2023-10" db="EMBL/GenBank/DDBJ databases">
        <title>Comparative genomics analysis reveals potential genetic determinants of host preference in Cryptosporidium xiaoi.</title>
        <authorList>
            <person name="Xiao L."/>
            <person name="Li J."/>
        </authorList>
    </citation>
    <scope>NUCLEOTIDE SEQUENCE [LARGE SCALE GENOMIC DNA]</scope>
    <source>
        <strain evidence="11 12">52996</strain>
    </source>
</reference>
<dbReference type="EMBL" id="JAWDEY010000002">
    <property type="protein sequence ID" value="KAK6590968.1"/>
    <property type="molecule type" value="Genomic_DNA"/>
</dbReference>
<evidence type="ECO:0000259" key="10">
    <source>
        <dbReference type="SMART" id="SM00968"/>
    </source>
</evidence>
<evidence type="ECO:0000256" key="1">
    <source>
        <dbReference type="ARBA" id="ARBA00004123"/>
    </source>
</evidence>
<evidence type="ECO:0000256" key="7">
    <source>
        <dbReference type="PIRNR" id="PIRNR005719"/>
    </source>
</evidence>
<dbReference type="PANTHER" id="PTHR18937">
    <property type="entry name" value="STRUCTURAL MAINTENANCE OF CHROMOSOMES SMC FAMILY MEMBER"/>
    <property type="match status" value="1"/>
</dbReference>
<keyword evidence="3" id="KW-0498">Mitosis</keyword>
<dbReference type="SUPFAM" id="SSF75553">
    <property type="entry name" value="Smc hinge domain"/>
    <property type="match status" value="1"/>
</dbReference>
<feature type="coiled-coil region" evidence="8">
    <location>
        <begin position="749"/>
        <end position="853"/>
    </location>
</feature>
<evidence type="ECO:0000256" key="4">
    <source>
        <dbReference type="ARBA" id="ARBA00023054"/>
    </source>
</evidence>
<evidence type="ECO:0000256" key="8">
    <source>
        <dbReference type="SAM" id="Coils"/>
    </source>
</evidence>
<dbReference type="SUPFAM" id="SSF52540">
    <property type="entry name" value="P-loop containing nucleoside triphosphate hydrolases"/>
    <property type="match status" value="2"/>
</dbReference>
<sequence length="1372" mass="157901">MQEYIEFESNSNTNNRDGKENENNNGRTVKGYIKELLIDNFKSYKGRHVIGPFSENLTCIVGPNGSGKSNLMDALSFALGLSSNDMRSTNLKELIYRPEQDDSTQISNGASQSGNNVDITNDLSSNTNTNNNLKIQRNAEVAILFVPYESNIEVNFCRKILSSGVSRYTINEDVVSQDTYFKKLSDFNILVKARNFLVFQGDVEDVAQRAPKELTSLFEKISGSDVYIEEYDRLSNEQCVNQIVSHNSFNRRKLLEAEKRELQKQVEEVNEYESLLDQKMKAQTEDMLFKLYCNEVLGGKLFEERNAIDEKIKLLNDDIESQKKTIKEAESKLAKDNLDLKKLNSELEKCVQDEITSKNQKLKLENNVKNYAIEIRKQNKQKELILSNIDKNDKLLKEYESQMEIIRKSLNEIGDSSDSSEFLNIISSDIQEYIECKQKADMASSEIRERLVQIEREQKNKNGVIEIIEKEKSEIQAQIISIKNMLENINEKLGEQEEKLKISIENESLLSSEINTIGKDFDGIGSKIASLVEERNKYNDSIKSMDAKNNEVQRELNSRKLIEDLKNSINNSSNNYSECYHVYGKLSDLCHSNNKQFSTAIDSALGKYGECIVVSTWQTAKECINWLKNNKKQPMNFIPLNSIIKKNNHEYDTKLRSLCAGNKSIRSLAKDNIHVSDDGILPVLDFCLSGVIITRDLEDAKKIFYTEAPKMNIKPKVITFDGEKILKNGSFSMDSMNNRTNSKSFAKEYASLNLKISSLNEEISNLEEIESNGSRKLSRLRDNLKRIELDKKAINTKIDIYNNNINEKLKSQELLEEKLRERDNELKNQTLILESLNNDIEKAKIEINESDIKHFKKLSEKLNINDISLLEQESRRRHDELLQKRNRLSSRLNIIQEEYNYILKKDKSIREKLIETENEINKYQRLIDKDNNDIEFINNNFVITENKIKDLKQSLRSINEFKKEYQEDMNKKKRGLLDLQESLSGLTIEKTNKSNDLEVLNNELITLLKSIVFDNIKVPLLSGGYEDIRKYWEYFESTSKKDKKTSELDEPPLIQIDYGDLTNKQKSYSNSEEQIKSEISRLSKLMNDITDKIESLSPNMKSKERIKEVDAQLTALLEDQREVRKKSMEIDRSFKELRKKRTKVFMKCFEAVKEAVSDFYSQLTCEDGNIGGQAFLDLDDTNLEEPFACGVIFHAMPPSKRFRDIQQLSGGEKTMAALALLFAMQSYHPSPFFVLDEVDAALDPKNVQSIAKFLKDAPFQSIVISLKDRFFSQADTLIGVYKDREIHTSATVSLDLTRYSSNKSRRNNLVNKENNAINYTISSRSIDYEIFEQTSSNGDKGSELRKSISSISKSNIYNSNNIRNKSHEIEIV</sequence>